<dbReference type="AlphaFoldDB" id="B6BJV5"/>
<evidence type="ECO:0000313" key="2">
    <source>
        <dbReference type="Proteomes" id="UP000006431"/>
    </source>
</evidence>
<organism evidence="1 2">
    <name type="scientific">Sulfurimonas gotlandica (strain DSM 19862 / JCM 16533 / GD1)</name>
    <dbReference type="NCBI Taxonomy" id="929558"/>
    <lineage>
        <taxon>Bacteria</taxon>
        <taxon>Pseudomonadati</taxon>
        <taxon>Campylobacterota</taxon>
        <taxon>Epsilonproteobacteria</taxon>
        <taxon>Campylobacterales</taxon>
        <taxon>Sulfurimonadaceae</taxon>
        <taxon>Sulfurimonas</taxon>
    </lineage>
</organism>
<dbReference type="PATRIC" id="fig|929558.5.peg.2823"/>
<protein>
    <submittedName>
        <fullName evidence="1">Uncharacterized protein</fullName>
    </submittedName>
</protein>
<accession>H1FU49</accession>
<accession>B6BJV5</accession>
<keyword evidence="2" id="KW-1185">Reference proteome</keyword>
<comment type="caution">
    <text evidence="1">The sequence shown here is derived from an EMBL/GenBank/DDBJ whole genome shotgun (WGS) entry which is preliminary data.</text>
</comment>
<dbReference type="HOGENOM" id="CLU_2235193_0_0_7"/>
<reference evidence="1 2" key="1">
    <citation type="journal article" date="2012" name="Proc. Natl. Acad. Sci. U.S.A.">
        <title>Genome and physiology of a model Epsilonproteobacterium responsible for sulfide detoxification in marine oxygen depletion zones.</title>
        <authorList>
            <person name="Grote J."/>
            <person name="Schott T."/>
            <person name="Bruckner C.G."/>
            <person name="Glockner F.O."/>
            <person name="Jost G."/>
            <person name="Teeling H."/>
            <person name="Labrenz M."/>
            <person name="Jurgens K."/>
        </authorList>
    </citation>
    <scope>NUCLEOTIDE SEQUENCE [LARGE SCALE GENOMIC DNA]</scope>
    <source>
        <strain evidence="1 2">GD1</strain>
    </source>
</reference>
<name>B6BJV5_SULGG</name>
<dbReference type="STRING" id="929558.SMGD1_2833"/>
<evidence type="ECO:0000313" key="1">
    <source>
        <dbReference type="EMBL" id="EHP31355.1"/>
    </source>
</evidence>
<dbReference type="EMBL" id="AFRZ01000001">
    <property type="protein sequence ID" value="EHP31355.1"/>
    <property type="molecule type" value="Genomic_DNA"/>
</dbReference>
<dbReference type="RefSeq" id="WP_008337565.1">
    <property type="nucleotide sequence ID" value="NZ_AFRZ01000001.1"/>
</dbReference>
<gene>
    <name evidence="1" type="ORF">SMGD1_2833</name>
</gene>
<dbReference type="OrthoDB" id="9876569at2"/>
<sequence length="105" mass="12473">MHEQIIDALKEQYPRDLRKQVVKSILRNEKSDDKEALKSSYNILNKIFSYIMSELNWSISNNTNDWDETPLKILIEVFPKIETTKWFKDQQLSVSKSIKLEGHFN</sequence>
<proteinExistence type="predicted"/>
<dbReference type="Proteomes" id="UP000006431">
    <property type="component" value="Unassembled WGS sequence"/>
</dbReference>